<dbReference type="GO" id="GO:0015031">
    <property type="term" value="P:protein transport"/>
    <property type="evidence" value="ECO:0007669"/>
    <property type="project" value="UniProtKB-KW"/>
</dbReference>
<comment type="similarity">
    <text evidence="2 7">Belongs to the ExbD/TolR family.</text>
</comment>
<dbReference type="RefSeq" id="WP_084416832.1">
    <property type="nucleotide sequence ID" value="NZ_CP042912.1"/>
</dbReference>
<dbReference type="KEGG" id="mff:MFFC18_02080"/>
<evidence type="ECO:0000313" key="9">
    <source>
        <dbReference type="EMBL" id="QEG20361.1"/>
    </source>
</evidence>
<evidence type="ECO:0000256" key="4">
    <source>
        <dbReference type="ARBA" id="ARBA00022692"/>
    </source>
</evidence>
<proteinExistence type="inferred from homology"/>
<organism evidence="9 10">
    <name type="scientific">Mariniblastus fucicola</name>
    <dbReference type="NCBI Taxonomy" id="980251"/>
    <lineage>
        <taxon>Bacteria</taxon>
        <taxon>Pseudomonadati</taxon>
        <taxon>Planctomycetota</taxon>
        <taxon>Planctomycetia</taxon>
        <taxon>Pirellulales</taxon>
        <taxon>Pirellulaceae</taxon>
        <taxon>Mariniblastus</taxon>
    </lineage>
</organism>
<dbReference type="PANTHER" id="PTHR30558">
    <property type="entry name" value="EXBD MEMBRANE COMPONENT OF PMF-DRIVEN MACROMOLECULE IMPORT SYSTEM"/>
    <property type="match status" value="1"/>
</dbReference>
<dbReference type="InterPro" id="IPR003400">
    <property type="entry name" value="ExbD"/>
</dbReference>
<gene>
    <name evidence="9" type="ORF">MFFC18_02080</name>
</gene>
<keyword evidence="4 7" id="KW-0812">Transmembrane</keyword>
<evidence type="ECO:0000256" key="3">
    <source>
        <dbReference type="ARBA" id="ARBA00022475"/>
    </source>
</evidence>
<evidence type="ECO:0000313" key="10">
    <source>
        <dbReference type="Proteomes" id="UP000322214"/>
    </source>
</evidence>
<dbReference type="OrthoDB" id="274945at2"/>
<dbReference type="GO" id="GO:0005886">
    <property type="term" value="C:plasma membrane"/>
    <property type="evidence" value="ECO:0007669"/>
    <property type="project" value="UniProtKB-SubCell"/>
</dbReference>
<protein>
    <submittedName>
        <fullName evidence="9">Biopolymer transport protein ExbD</fullName>
    </submittedName>
</protein>
<evidence type="ECO:0000256" key="1">
    <source>
        <dbReference type="ARBA" id="ARBA00004162"/>
    </source>
</evidence>
<feature type="transmembrane region" description="Helical" evidence="8">
    <location>
        <begin position="12"/>
        <end position="33"/>
    </location>
</feature>
<evidence type="ECO:0000256" key="2">
    <source>
        <dbReference type="ARBA" id="ARBA00005811"/>
    </source>
</evidence>
<sequence>MKLSRTRPHHTLAFNMTPMIDIVFLLIIFFMTVSQITRTVDHPVELPRVVEGASESKTATVTINLNEKGSVIVAGKVLSQQEVVTAIQAQLEKMDNDPDRIRIQIRCDRNCLSKFVNQLVNRLSTMGFRKVRCAVADQ</sequence>
<evidence type="ECO:0000256" key="6">
    <source>
        <dbReference type="ARBA" id="ARBA00023136"/>
    </source>
</evidence>
<keyword evidence="7" id="KW-0813">Transport</keyword>
<reference evidence="9 10" key="1">
    <citation type="submission" date="2019-08" db="EMBL/GenBank/DDBJ databases">
        <title>Deep-cultivation of Planctomycetes and their phenomic and genomic characterization uncovers novel biology.</title>
        <authorList>
            <person name="Wiegand S."/>
            <person name="Jogler M."/>
            <person name="Boedeker C."/>
            <person name="Pinto D."/>
            <person name="Vollmers J."/>
            <person name="Rivas-Marin E."/>
            <person name="Kohn T."/>
            <person name="Peeters S.H."/>
            <person name="Heuer A."/>
            <person name="Rast P."/>
            <person name="Oberbeckmann S."/>
            <person name="Bunk B."/>
            <person name="Jeske O."/>
            <person name="Meyerdierks A."/>
            <person name="Storesund J.E."/>
            <person name="Kallscheuer N."/>
            <person name="Luecker S."/>
            <person name="Lage O.M."/>
            <person name="Pohl T."/>
            <person name="Merkel B.J."/>
            <person name="Hornburger P."/>
            <person name="Mueller R.-W."/>
            <person name="Bruemmer F."/>
            <person name="Labrenz M."/>
            <person name="Spormann A.M."/>
            <person name="Op den Camp H."/>
            <person name="Overmann J."/>
            <person name="Amann R."/>
            <person name="Jetten M.S.M."/>
            <person name="Mascher T."/>
            <person name="Medema M.H."/>
            <person name="Devos D.P."/>
            <person name="Kaster A.-K."/>
            <person name="Ovreas L."/>
            <person name="Rohde M."/>
            <person name="Galperin M.Y."/>
            <person name="Jogler C."/>
        </authorList>
    </citation>
    <scope>NUCLEOTIDE SEQUENCE [LARGE SCALE GENOMIC DNA]</scope>
    <source>
        <strain evidence="9 10">FC18</strain>
    </source>
</reference>
<keyword evidence="3" id="KW-1003">Cell membrane</keyword>
<keyword evidence="6 8" id="KW-0472">Membrane</keyword>
<comment type="subcellular location">
    <subcellularLocation>
        <location evidence="1">Cell membrane</location>
        <topology evidence="1">Single-pass membrane protein</topology>
    </subcellularLocation>
    <subcellularLocation>
        <location evidence="7">Cell membrane</location>
        <topology evidence="7">Single-pass type II membrane protein</topology>
    </subcellularLocation>
</comment>
<evidence type="ECO:0000256" key="5">
    <source>
        <dbReference type="ARBA" id="ARBA00022989"/>
    </source>
</evidence>
<keyword evidence="10" id="KW-1185">Reference proteome</keyword>
<dbReference type="GO" id="GO:0022857">
    <property type="term" value="F:transmembrane transporter activity"/>
    <property type="evidence" value="ECO:0007669"/>
    <property type="project" value="InterPro"/>
</dbReference>
<accession>A0A5B9PB66</accession>
<keyword evidence="5 8" id="KW-1133">Transmembrane helix</keyword>
<dbReference type="STRING" id="980251.GCA_001642875_04622"/>
<dbReference type="EMBL" id="CP042912">
    <property type="protein sequence ID" value="QEG20361.1"/>
    <property type="molecule type" value="Genomic_DNA"/>
</dbReference>
<evidence type="ECO:0000256" key="7">
    <source>
        <dbReference type="RuleBase" id="RU003879"/>
    </source>
</evidence>
<name>A0A5B9PB66_9BACT</name>
<dbReference type="Proteomes" id="UP000322214">
    <property type="component" value="Chromosome"/>
</dbReference>
<dbReference type="AlphaFoldDB" id="A0A5B9PB66"/>
<evidence type="ECO:0000256" key="8">
    <source>
        <dbReference type="SAM" id="Phobius"/>
    </source>
</evidence>
<dbReference type="PANTHER" id="PTHR30558:SF3">
    <property type="entry name" value="BIOPOLYMER TRANSPORT PROTEIN EXBD-RELATED"/>
    <property type="match status" value="1"/>
</dbReference>
<keyword evidence="7" id="KW-0653">Protein transport</keyword>
<dbReference type="Pfam" id="PF02472">
    <property type="entry name" value="ExbD"/>
    <property type="match status" value="1"/>
</dbReference>